<dbReference type="Pfam" id="PF00531">
    <property type="entry name" value="Death"/>
    <property type="match status" value="1"/>
</dbReference>
<evidence type="ECO:0000313" key="2">
    <source>
        <dbReference type="RefSeq" id="XP_026288853.1"/>
    </source>
</evidence>
<dbReference type="RefSeq" id="XP_026288853.1">
    <property type="nucleotide sequence ID" value="XM_026433068.2"/>
</dbReference>
<dbReference type="SUPFAM" id="SSF47986">
    <property type="entry name" value="DEATH domain"/>
    <property type="match status" value="1"/>
</dbReference>
<dbReference type="AlphaFoldDB" id="A0A6J1T6I5"/>
<proteinExistence type="predicted"/>
<dbReference type="GO" id="GO:0007165">
    <property type="term" value="P:signal transduction"/>
    <property type="evidence" value="ECO:0007669"/>
    <property type="project" value="InterPro"/>
</dbReference>
<dbReference type="PROSITE" id="PS50017">
    <property type="entry name" value="DEATH_DOMAIN"/>
    <property type="match status" value="1"/>
</dbReference>
<evidence type="ECO:0000313" key="1">
    <source>
        <dbReference type="Proteomes" id="UP000504606"/>
    </source>
</evidence>
<dbReference type="OrthoDB" id="100767at2759"/>
<dbReference type="GeneID" id="113213861"/>
<reference evidence="2" key="1">
    <citation type="submission" date="2025-08" db="UniProtKB">
        <authorList>
            <consortium name="RefSeq"/>
        </authorList>
    </citation>
    <scope>IDENTIFICATION</scope>
    <source>
        <tissue evidence="2">Whole organism</tissue>
    </source>
</reference>
<dbReference type="Gene3D" id="1.10.533.10">
    <property type="entry name" value="Death Domain, Fas"/>
    <property type="match status" value="1"/>
</dbReference>
<name>A0A6J1T6I5_FRAOC</name>
<dbReference type="InterPro" id="IPR000488">
    <property type="entry name" value="Death_dom"/>
</dbReference>
<dbReference type="CDD" id="cd01670">
    <property type="entry name" value="Death"/>
    <property type="match status" value="1"/>
</dbReference>
<accession>A0A6J1T6I5</accession>
<keyword evidence="1" id="KW-1185">Reference proteome</keyword>
<dbReference type="Proteomes" id="UP000504606">
    <property type="component" value="Unplaced"/>
</dbReference>
<dbReference type="InterPro" id="IPR011029">
    <property type="entry name" value="DEATH-like_dom_sf"/>
</dbReference>
<organism evidence="1 2">
    <name type="scientific">Frankliniella occidentalis</name>
    <name type="common">Western flower thrips</name>
    <name type="synonym">Euthrips occidentalis</name>
    <dbReference type="NCBI Taxonomy" id="133901"/>
    <lineage>
        <taxon>Eukaryota</taxon>
        <taxon>Metazoa</taxon>
        <taxon>Ecdysozoa</taxon>
        <taxon>Arthropoda</taxon>
        <taxon>Hexapoda</taxon>
        <taxon>Insecta</taxon>
        <taxon>Pterygota</taxon>
        <taxon>Neoptera</taxon>
        <taxon>Paraneoptera</taxon>
        <taxon>Thysanoptera</taxon>
        <taxon>Terebrantia</taxon>
        <taxon>Thripoidea</taxon>
        <taxon>Thripidae</taxon>
        <taxon>Frankliniella</taxon>
    </lineage>
</organism>
<protein>
    <submittedName>
        <fullName evidence="2">Uncharacterized protein LOC113213861</fullName>
    </submittedName>
</protein>
<dbReference type="KEGG" id="foc:113213861"/>
<gene>
    <name evidence="2" type="primary">LOC113213861</name>
</gene>
<sequence length="206" mass="24587">MVQMERSNSKEFQRRVLSVAPVMEKHLDSLKTDFRTEIDSNRRLESINTFDELIAVLVKRNFIDDSDMKTWTKLNPKFQKYEQILFHEDNGFSVRPQNHLRARQHICLTDDVIVYLSSRITHSWRNFGRNLGLTQKHIDEIEKKYDTDYPQCVREVLQIYEENQAWMSKSNGNPLEDIMKTFELINRGYLIPEFTRLTGFNQLNPR</sequence>